<protein>
    <submittedName>
        <fullName evidence="4">C6 zinc finger protein</fullName>
    </submittedName>
</protein>
<dbReference type="SMART" id="SM00066">
    <property type="entry name" value="GAL4"/>
    <property type="match status" value="1"/>
</dbReference>
<dbReference type="GO" id="GO:0008270">
    <property type="term" value="F:zinc ion binding"/>
    <property type="evidence" value="ECO:0007669"/>
    <property type="project" value="InterPro"/>
</dbReference>
<dbReference type="AlphaFoldDB" id="A0A167E8W8"/>
<dbReference type="InterPro" id="IPR053157">
    <property type="entry name" value="Sterol_Uptake_Regulator"/>
</dbReference>
<keyword evidence="5" id="KW-1185">Reference proteome</keyword>
<dbReference type="Pfam" id="PF11951">
    <property type="entry name" value="Fungal_trans_2"/>
    <property type="match status" value="1"/>
</dbReference>
<reference evidence="4 5" key="1">
    <citation type="submission" date="2015-06" db="EMBL/GenBank/DDBJ databases">
        <title>Survival trade-offs in plant roots during colonization by closely related pathogenic and mutualistic fungi.</title>
        <authorList>
            <person name="Hacquard S."/>
            <person name="Kracher B."/>
            <person name="Hiruma K."/>
            <person name="Weinman A."/>
            <person name="Muench P."/>
            <person name="Garrido Oter R."/>
            <person name="Ver Loren van Themaat E."/>
            <person name="Dallerey J.-F."/>
            <person name="Damm U."/>
            <person name="Henrissat B."/>
            <person name="Lespinet O."/>
            <person name="Thon M."/>
            <person name="Kemen E."/>
            <person name="McHardy A.C."/>
            <person name="Schulze-Lefert P."/>
            <person name="O'Connell R.J."/>
        </authorList>
    </citation>
    <scope>NUCLEOTIDE SEQUENCE [LARGE SCALE GENOMIC DNA]</scope>
    <source>
        <strain evidence="4 5">MAFF 238704</strain>
    </source>
</reference>
<dbReference type="STRING" id="1573173.A0A167E8W8"/>
<gene>
    <name evidence="4" type="ORF">CI238_08816</name>
</gene>
<dbReference type="Gene3D" id="4.10.240.10">
    <property type="entry name" value="Zn(2)-C6 fungal-type DNA-binding domain"/>
    <property type="match status" value="1"/>
</dbReference>
<proteinExistence type="predicted"/>
<dbReference type="PROSITE" id="PS00463">
    <property type="entry name" value="ZN2_CY6_FUNGAL_1"/>
    <property type="match status" value="1"/>
</dbReference>
<feature type="non-terminal residue" evidence="4">
    <location>
        <position position="1"/>
    </location>
</feature>
<dbReference type="CDD" id="cd00067">
    <property type="entry name" value="GAL4"/>
    <property type="match status" value="1"/>
</dbReference>
<name>A0A167E8W8_COLIC</name>
<dbReference type="PROSITE" id="PS50048">
    <property type="entry name" value="ZN2_CY6_FUNGAL_2"/>
    <property type="match status" value="1"/>
</dbReference>
<dbReference type="PANTHER" id="PTHR47784:SF7">
    <property type="entry name" value="ZN(II)2CYS6 TRANSCRIPTION FACTOR (EUROFUNG)"/>
    <property type="match status" value="1"/>
</dbReference>
<evidence type="ECO:0000256" key="2">
    <source>
        <dbReference type="SAM" id="MobiDB-lite"/>
    </source>
</evidence>
<dbReference type="SUPFAM" id="SSF57701">
    <property type="entry name" value="Zn2/Cys6 DNA-binding domain"/>
    <property type="match status" value="1"/>
</dbReference>
<comment type="caution">
    <text evidence="4">The sequence shown here is derived from an EMBL/GenBank/DDBJ whole genome shotgun (WGS) entry which is preliminary data.</text>
</comment>
<evidence type="ECO:0000259" key="3">
    <source>
        <dbReference type="PROSITE" id="PS50048"/>
    </source>
</evidence>
<feature type="region of interest" description="Disordered" evidence="2">
    <location>
        <begin position="101"/>
        <end position="145"/>
    </location>
</feature>
<evidence type="ECO:0000313" key="4">
    <source>
        <dbReference type="EMBL" id="KZL84834.1"/>
    </source>
</evidence>
<feature type="domain" description="Zn(2)-C6 fungal-type" evidence="3">
    <location>
        <begin position="151"/>
        <end position="181"/>
    </location>
</feature>
<dbReference type="GO" id="GO:0001228">
    <property type="term" value="F:DNA-binding transcription activator activity, RNA polymerase II-specific"/>
    <property type="evidence" value="ECO:0007669"/>
    <property type="project" value="TreeGrafter"/>
</dbReference>
<dbReference type="Proteomes" id="UP000076584">
    <property type="component" value="Unassembled WGS sequence"/>
</dbReference>
<evidence type="ECO:0000256" key="1">
    <source>
        <dbReference type="ARBA" id="ARBA00023242"/>
    </source>
</evidence>
<dbReference type="EMBL" id="LFIW01000780">
    <property type="protein sequence ID" value="KZL84834.1"/>
    <property type="molecule type" value="Genomic_DNA"/>
</dbReference>
<dbReference type="PANTHER" id="PTHR47784">
    <property type="entry name" value="STEROL UPTAKE CONTROL PROTEIN 2"/>
    <property type="match status" value="1"/>
</dbReference>
<dbReference type="InterPro" id="IPR001138">
    <property type="entry name" value="Zn2Cys6_DnaBD"/>
</dbReference>
<keyword evidence="1" id="KW-0539">Nucleus</keyword>
<feature type="compositionally biased region" description="Polar residues" evidence="2">
    <location>
        <begin position="101"/>
        <end position="115"/>
    </location>
</feature>
<evidence type="ECO:0000313" key="5">
    <source>
        <dbReference type="Proteomes" id="UP000076584"/>
    </source>
</evidence>
<dbReference type="Pfam" id="PF00172">
    <property type="entry name" value="Zn_clus"/>
    <property type="match status" value="1"/>
</dbReference>
<sequence>LLSTCPHRAEGDVGSNLARPLKLFVKLQPVLCSSWCAQSLCQIVKETESISVPGPLRDTRIHGIMNTSQSSLSLLAAAPDLNDFNYEALFQGGDLLLGDDNTYSSETLSESSPNRASRPGPGNSGGENSPQKAAAQKQRLERRGHTKSRRGCFNCKRRRIKCQETHPSCGHCAKSGLKCEYPNTPAIVHQPHHQVPLFSLQDMRFFQHFMLQCYPHHPIGNENIWTHEVPCLSQNHEFLMHAILGMAACDLMNTDPSLLALAMAHRVKAIKAIKKSLAELPRQKGTTSEHANALVATCFALTFQSVTFEDGMPEYMTFIRGILIIGTQMWIKGIKPIFVNIIGEDSHAVLKPKMADLPLIQKEWADGAVEAIGGLRGLCRDAVEIEYFDLIMEMATKLHTSSWEAYQTLTKHYGWWIQLPHEKFQRVIDMGNQTMILLASHWIALKQIMAFITNAEHECREKAPPQENAIDLGIIRWLGYLNRQVDHEHLIYNQWPLWVENQLNQDLGFFGKRY</sequence>
<dbReference type="InterPro" id="IPR021858">
    <property type="entry name" value="Fun_TF"/>
</dbReference>
<accession>A0A167E8W8</accession>
<organism evidence="4 5">
    <name type="scientific">Colletotrichum incanum</name>
    <name type="common">Soybean anthracnose fungus</name>
    <dbReference type="NCBI Taxonomy" id="1573173"/>
    <lineage>
        <taxon>Eukaryota</taxon>
        <taxon>Fungi</taxon>
        <taxon>Dikarya</taxon>
        <taxon>Ascomycota</taxon>
        <taxon>Pezizomycotina</taxon>
        <taxon>Sordariomycetes</taxon>
        <taxon>Hypocreomycetidae</taxon>
        <taxon>Glomerellales</taxon>
        <taxon>Glomerellaceae</taxon>
        <taxon>Colletotrichum</taxon>
        <taxon>Colletotrichum spaethianum species complex</taxon>
    </lineage>
</organism>
<dbReference type="InterPro" id="IPR036864">
    <property type="entry name" value="Zn2-C6_fun-type_DNA-bd_sf"/>
</dbReference>